<comment type="subcellular location">
    <subcellularLocation>
        <location evidence="1 10">Endoplasmic reticulum membrane</location>
        <topology evidence="1 10">Multi-pass membrane protein</topology>
    </subcellularLocation>
</comment>
<dbReference type="GO" id="GO:0005789">
    <property type="term" value="C:endoplasmic reticulum membrane"/>
    <property type="evidence" value="ECO:0007669"/>
    <property type="project" value="UniProtKB-SubCell"/>
</dbReference>
<evidence type="ECO:0000256" key="2">
    <source>
        <dbReference type="ARBA" id="ARBA00009187"/>
    </source>
</evidence>
<dbReference type="GO" id="GO:0006665">
    <property type="term" value="P:sphingolipid metabolic process"/>
    <property type="evidence" value="ECO:0007669"/>
    <property type="project" value="TreeGrafter"/>
</dbReference>
<sequence>MEPGRYICINCCQEMDSLYRTYAGGNIRLTQCSKCKHVVDKYVEYDIVLVVIDLILQYIGAYRHLLLNAEHVAFHKLAIIFALCDAYNKWMFRRAQVENGKMFDLEWTFYECFAQSALEMLSFFLIILALNYRQNTCTNSMQLMLTSICIGYYGNVFVVLSIIWHLHTKWSYRALTQLFILISHIQVQRSKFFY</sequence>
<feature type="transmembrane region" description="Helical" evidence="10">
    <location>
        <begin position="112"/>
        <end position="131"/>
    </location>
</feature>
<dbReference type="PANTHER" id="PTHR14467">
    <property type="entry name" value="ARV1"/>
    <property type="match status" value="1"/>
</dbReference>
<evidence type="ECO:0000256" key="4">
    <source>
        <dbReference type="ARBA" id="ARBA00022692"/>
    </source>
</evidence>
<evidence type="ECO:0000256" key="1">
    <source>
        <dbReference type="ARBA" id="ARBA00004477"/>
    </source>
</evidence>
<name>A0A0N5ARG4_9BILA</name>
<proteinExistence type="inferred from homology"/>
<keyword evidence="6 10" id="KW-1133">Transmembrane helix</keyword>
<dbReference type="STRING" id="451379.A0A0N5ARG4"/>
<dbReference type="AlphaFoldDB" id="A0A0N5ARG4"/>
<dbReference type="GO" id="GO:0032366">
    <property type="term" value="P:intracellular sterol transport"/>
    <property type="evidence" value="ECO:0007669"/>
    <property type="project" value="UniProtKB-UniRule"/>
</dbReference>
<dbReference type="GO" id="GO:0016125">
    <property type="term" value="P:sterol metabolic process"/>
    <property type="evidence" value="ECO:0007669"/>
    <property type="project" value="UniProtKB-UniRule"/>
</dbReference>
<comment type="similarity">
    <text evidence="2 10">Belongs to the ARV1 family.</text>
</comment>
<evidence type="ECO:0000313" key="11">
    <source>
        <dbReference type="Proteomes" id="UP000046393"/>
    </source>
</evidence>
<dbReference type="GO" id="GO:0032541">
    <property type="term" value="C:cortical endoplasmic reticulum"/>
    <property type="evidence" value="ECO:0007669"/>
    <property type="project" value="TreeGrafter"/>
</dbReference>
<keyword evidence="5 10" id="KW-0256">Endoplasmic reticulum</keyword>
<keyword evidence="11" id="KW-1185">Reference proteome</keyword>
<keyword evidence="4 10" id="KW-0812">Transmembrane</keyword>
<evidence type="ECO:0000256" key="9">
    <source>
        <dbReference type="ARBA" id="ARBA00023136"/>
    </source>
</evidence>
<organism evidence="11 12">
    <name type="scientific">Syphacia muris</name>
    <dbReference type="NCBI Taxonomy" id="451379"/>
    <lineage>
        <taxon>Eukaryota</taxon>
        <taxon>Metazoa</taxon>
        <taxon>Ecdysozoa</taxon>
        <taxon>Nematoda</taxon>
        <taxon>Chromadorea</taxon>
        <taxon>Rhabditida</taxon>
        <taxon>Spirurina</taxon>
        <taxon>Oxyuridomorpha</taxon>
        <taxon>Oxyuroidea</taxon>
        <taxon>Oxyuridae</taxon>
        <taxon>Syphacia</taxon>
    </lineage>
</organism>
<keyword evidence="9 10" id="KW-0472">Membrane</keyword>
<accession>A0A0N5ARG4</accession>
<reference evidence="12" key="1">
    <citation type="submission" date="2017-02" db="UniProtKB">
        <authorList>
            <consortium name="WormBaseParasite"/>
        </authorList>
    </citation>
    <scope>IDENTIFICATION</scope>
</reference>
<evidence type="ECO:0000256" key="6">
    <source>
        <dbReference type="ARBA" id="ARBA00022989"/>
    </source>
</evidence>
<dbReference type="PANTHER" id="PTHR14467:SF0">
    <property type="entry name" value="PROTEIN ARV1"/>
    <property type="match status" value="1"/>
</dbReference>
<comment type="function">
    <text evidence="10">Mediator of sterol homeostasis involved in sterol uptake, trafficking and distribution into membranes.</text>
</comment>
<dbReference type="InterPro" id="IPR007290">
    <property type="entry name" value="Arv1"/>
</dbReference>
<keyword evidence="3 10" id="KW-0813">Transport</keyword>
<keyword evidence="7 10" id="KW-0445">Lipid transport</keyword>
<dbReference type="WBParaSite" id="SMUV_0000731201-mRNA-1">
    <property type="protein sequence ID" value="SMUV_0000731201-mRNA-1"/>
    <property type="gene ID" value="SMUV_0000731201"/>
</dbReference>
<evidence type="ECO:0000256" key="10">
    <source>
        <dbReference type="RuleBase" id="RU368065"/>
    </source>
</evidence>
<comment type="caution">
    <text evidence="10">Lacks conserved residue(s) required for the propagation of feature annotation.</text>
</comment>
<dbReference type="GO" id="GO:0097036">
    <property type="term" value="P:regulation of plasma membrane sterol distribution"/>
    <property type="evidence" value="ECO:0007669"/>
    <property type="project" value="UniProtKB-UniRule"/>
</dbReference>
<dbReference type="Proteomes" id="UP000046393">
    <property type="component" value="Unplaced"/>
</dbReference>
<evidence type="ECO:0000256" key="5">
    <source>
        <dbReference type="ARBA" id="ARBA00022824"/>
    </source>
</evidence>
<evidence type="ECO:0000256" key="8">
    <source>
        <dbReference type="ARBA" id="ARBA00023098"/>
    </source>
</evidence>
<keyword evidence="8 10" id="KW-0443">Lipid metabolism</keyword>
<dbReference type="GO" id="GO:0005794">
    <property type="term" value="C:Golgi apparatus"/>
    <property type="evidence" value="ECO:0007669"/>
    <property type="project" value="TreeGrafter"/>
</dbReference>
<evidence type="ECO:0000256" key="3">
    <source>
        <dbReference type="ARBA" id="ARBA00022448"/>
    </source>
</evidence>
<protein>
    <recommendedName>
        <fullName evidence="10">Protein ARV</fullName>
    </recommendedName>
</protein>
<dbReference type="Pfam" id="PF04161">
    <property type="entry name" value="Arv1"/>
    <property type="match status" value="1"/>
</dbReference>
<evidence type="ECO:0000313" key="12">
    <source>
        <dbReference type="WBParaSite" id="SMUV_0000731201-mRNA-1"/>
    </source>
</evidence>
<evidence type="ECO:0000256" key="7">
    <source>
        <dbReference type="ARBA" id="ARBA00023055"/>
    </source>
</evidence>
<feature type="transmembrane region" description="Helical" evidence="10">
    <location>
        <begin position="143"/>
        <end position="164"/>
    </location>
</feature>